<dbReference type="RefSeq" id="WP_262064781.1">
    <property type="nucleotide sequence ID" value="NZ_JAMXOD010000001.1"/>
</dbReference>
<protein>
    <submittedName>
        <fullName evidence="3">PrgI family protein</fullName>
    </submittedName>
</protein>
<accession>A0ABT1E582</accession>
<dbReference type="EMBL" id="JAMZFW010000001">
    <property type="protein sequence ID" value="MCP1100996.1"/>
    <property type="molecule type" value="Genomic_DNA"/>
</dbReference>
<dbReference type="Proteomes" id="UP001523566">
    <property type="component" value="Unassembled WGS sequence"/>
</dbReference>
<keyword evidence="2" id="KW-0472">Membrane</keyword>
<keyword evidence="2" id="KW-0812">Transmembrane</keyword>
<feature type="region of interest" description="Disordered" evidence="1">
    <location>
        <begin position="119"/>
        <end position="139"/>
    </location>
</feature>
<feature type="transmembrane region" description="Helical" evidence="2">
    <location>
        <begin position="52"/>
        <end position="72"/>
    </location>
</feature>
<evidence type="ECO:0000313" key="3">
    <source>
        <dbReference type="EMBL" id="MCP1100996.1"/>
    </source>
</evidence>
<proteinExistence type="predicted"/>
<feature type="transmembrane region" description="Helical" evidence="2">
    <location>
        <begin position="26"/>
        <end position="46"/>
    </location>
</feature>
<comment type="caution">
    <text evidence="3">The sequence shown here is derived from an EMBL/GenBank/DDBJ whole genome shotgun (WGS) entry which is preliminary data.</text>
</comment>
<evidence type="ECO:0000256" key="2">
    <source>
        <dbReference type="SAM" id="Phobius"/>
    </source>
</evidence>
<evidence type="ECO:0000256" key="1">
    <source>
        <dbReference type="SAM" id="MobiDB-lite"/>
    </source>
</evidence>
<name>A0ABT1E582_9FIRM</name>
<gene>
    <name evidence="3" type="ORF">NK125_01040</name>
</gene>
<feature type="compositionally biased region" description="Basic and acidic residues" evidence="1">
    <location>
        <begin position="128"/>
        <end position="139"/>
    </location>
</feature>
<reference evidence="3 4" key="1">
    <citation type="journal article" date="2022" name="Genome Biol. Evol.">
        <title>Host diet, physiology and behaviors set the stage for Lachnospiraceae cladogenesis.</title>
        <authorList>
            <person name="Vera-Ponce De Leon A."/>
            <person name="Schneider M."/>
            <person name="Jahnes B.C."/>
            <person name="Sadowski V."/>
            <person name="Camuy-Velez L.A."/>
            <person name="Duan J."/>
            <person name="Sabree Z.L."/>
        </authorList>
    </citation>
    <scope>NUCLEOTIDE SEQUENCE [LARGE SCALE GENOMIC DNA]</scope>
    <source>
        <strain evidence="3 4">PAL113</strain>
    </source>
</reference>
<evidence type="ECO:0000313" key="4">
    <source>
        <dbReference type="Proteomes" id="UP001523566"/>
    </source>
</evidence>
<sequence>MKIEINRDFEQYKDDFFRGLNKRETISLGLLLFLNLGGVLSCLFLFDIHVLLGIYIILPLDILVGLIGFFPASRMGVGFIELAKRSWRLKFTPTIHYASKEFTREKDIRYEGLIKRKRTKRWSRKGRNQGDKRDGKTNV</sequence>
<keyword evidence="4" id="KW-1185">Reference proteome</keyword>
<organism evidence="3 4">
    <name type="scientific">Aequitasia blattaphilus</name>
    <dbReference type="NCBI Taxonomy" id="2949332"/>
    <lineage>
        <taxon>Bacteria</taxon>
        <taxon>Bacillati</taxon>
        <taxon>Bacillota</taxon>
        <taxon>Clostridia</taxon>
        <taxon>Lachnospirales</taxon>
        <taxon>Lachnospiraceae</taxon>
        <taxon>Aequitasia</taxon>
    </lineage>
</organism>
<keyword evidence="2" id="KW-1133">Transmembrane helix</keyword>